<sequence length="247" mass="26387">MFLEGAGPRVFAHRGLSLDAPENTLLAFRHALAAGATHIETDVHATDDGIAVLSHDADHDVAGTRIRLDQLTMGELRRIGLGKGQSFASLREGLDAFPEARFNIDVKSTSGVEATAAAVRDAGAIDRVLITSFSENRRRRTAGLLPGVATSASASVLMRAVLAAEMGVAALSRRTLKGFAAVQVPETVRFHRILTPRFIRGMHVAGIEVHVWTINDPEAMIRLLDLGVDGLVTDRCDLAVAIIAART</sequence>
<proteinExistence type="predicted"/>
<dbReference type="PANTHER" id="PTHR46211:SF14">
    <property type="entry name" value="GLYCEROPHOSPHODIESTER PHOSPHODIESTERASE"/>
    <property type="match status" value="1"/>
</dbReference>
<dbReference type="PROSITE" id="PS51704">
    <property type="entry name" value="GP_PDE"/>
    <property type="match status" value="1"/>
</dbReference>
<evidence type="ECO:0000313" key="3">
    <source>
        <dbReference type="Proteomes" id="UP000298433"/>
    </source>
</evidence>
<dbReference type="GO" id="GO:0006629">
    <property type="term" value="P:lipid metabolic process"/>
    <property type="evidence" value="ECO:0007669"/>
    <property type="project" value="InterPro"/>
</dbReference>
<dbReference type="Gene3D" id="3.20.20.190">
    <property type="entry name" value="Phosphatidylinositol (PI) phosphodiesterase"/>
    <property type="match status" value="1"/>
</dbReference>
<dbReference type="InterPro" id="IPR017946">
    <property type="entry name" value="PLC-like_Pdiesterase_TIM-brl"/>
</dbReference>
<evidence type="ECO:0000313" key="2">
    <source>
        <dbReference type="EMBL" id="TFC79545.1"/>
    </source>
</evidence>
<evidence type="ECO:0000259" key="1">
    <source>
        <dbReference type="PROSITE" id="PS51704"/>
    </source>
</evidence>
<dbReference type="GO" id="GO:0008081">
    <property type="term" value="F:phosphoric diester hydrolase activity"/>
    <property type="evidence" value="ECO:0007669"/>
    <property type="project" value="InterPro"/>
</dbReference>
<reference evidence="2 3" key="1">
    <citation type="submission" date="2019-03" db="EMBL/GenBank/DDBJ databases">
        <title>Genomics of glacier-inhabiting Cryobacterium strains.</title>
        <authorList>
            <person name="Liu Q."/>
            <person name="Xin Y.-H."/>
        </authorList>
    </citation>
    <scope>NUCLEOTIDE SEQUENCE [LARGE SCALE GENOMIC DNA]</scope>
    <source>
        <strain evidence="2 3">TMT2-48-2</strain>
    </source>
</reference>
<dbReference type="SUPFAM" id="SSF51695">
    <property type="entry name" value="PLC-like phosphodiesterases"/>
    <property type="match status" value="1"/>
</dbReference>
<keyword evidence="3" id="KW-1185">Reference proteome</keyword>
<dbReference type="RefSeq" id="WP_134370180.1">
    <property type="nucleotide sequence ID" value="NZ_SOGN01000044.1"/>
</dbReference>
<dbReference type="InterPro" id="IPR030395">
    <property type="entry name" value="GP_PDE_dom"/>
</dbReference>
<dbReference type="OrthoDB" id="5241788at2"/>
<dbReference type="AlphaFoldDB" id="A0A4R8XP65"/>
<gene>
    <name evidence="2" type="ORF">E3T23_09745</name>
</gene>
<dbReference type="Proteomes" id="UP000298433">
    <property type="component" value="Unassembled WGS sequence"/>
</dbReference>
<dbReference type="EMBL" id="SOGN01000044">
    <property type="protein sequence ID" value="TFC79545.1"/>
    <property type="molecule type" value="Genomic_DNA"/>
</dbReference>
<dbReference type="Pfam" id="PF03009">
    <property type="entry name" value="GDPD"/>
    <property type="match status" value="1"/>
</dbReference>
<feature type="domain" description="GP-PDE" evidence="1">
    <location>
        <begin position="8"/>
        <end position="243"/>
    </location>
</feature>
<organism evidence="2 3">
    <name type="scientific">Cryobacterium cheniae</name>
    <dbReference type="NCBI Taxonomy" id="1259262"/>
    <lineage>
        <taxon>Bacteria</taxon>
        <taxon>Bacillati</taxon>
        <taxon>Actinomycetota</taxon>
        <taxon>Actinomycetes</taxon>
        <taxon>Micrococcales</taxon>
        <taxon>Microbacteriaceae</taxon>
        <taxon>Cryobacterium</taxon>
    </lineage>
</organism>
<accession>A0A4R8XP65</accession>
<comment type="caution">
    <text evidence="2">The sequence shown here is derived from an EMBL/GenBank/DDBJ whole genome shotgun (WGS) entry which is preliminary data.</text>
</comment>
<dbReference type="PANTHER" id="PTHR46211">
    <property type="entry name" value="GLYCEROPHOSPHORYL DIESTER PHOSPHODIESTERASE"/>
    <property type="match status" value="1"/>
</dbReference>
<protein>
    <submittedName>
        <fullName evidence="2">Glycerophosphodiester phosphodiesterase</fullName>
    </submittedName>
</protein>
<name>A0A4R8XP65_9MICO</name>